<dbReference type="GO" id="GO:0005886">
    <property type="term" value="C:plasma membrane"/>
    <property type="evidence" value="ECO:0007669"/>
    <property type="project" value="UniProtKB-SubCell"/>
</dbReference>
<gene>
    <name evidence="2" type="ORF">GGQ97_000459</name>
</gene>
<dbReference type="EMBL" id="JAATJC010000001">
    <property type="protein sequence ID" value="NJC04666.1"/>
    <property type="molecule type" value="Genomic_DNA"/>
</dbReference>
<comment type="caution">
    <text evidence="1">Lacks conserved residue(s) required for the propagation of feature annotation.</text>
</comment>
<dbReference type="AlphaFoldDB" id="A0A7X5Y3U5"/>
<sequence>MKRPPIFATLIVLLAVATMVGLGIWQLGRADEKEAAIARIAANVRAAPAAVTRDLDLQANLFRPVRVDCAGSSPTRLAGAGKFGFRVIADCAAGLSAPLPVQLGTVRQPSPTSAWAGGPVLGYLAQAPDSRSLLRQLFDRSPAGTMVVANPPLAGLAANPPADLEGIPNNHRSYAVQWFAFAAIALVIYVLALRRRAA</sequence>
<proteinExistence type="inferred from homology"/>
<dbReference type="Proteomes" id="UP000558192">
    <property type="component" value="Unassembled WGS sequence"/>
</dbReference>
<protein>
    <recommendedName>
        <fullName evidence="1">SURF1-like protein</fullName>
    </recommendedName>
</protein>
<evidence type="ECO:0000313" key="3">
    <source>
        <dbReference type="Proteomes" id="UP000558192"/>
    </source>
</evidence>
<evidence type="ECO:0000256" key="1">
    <source>
        <dbReference type="RuleBase" id="RU363076"/>
    </source>
</evidence>
<keyword evidence="1" id="KW-1003">Cell membrane</keyword>
<dbReference type="CDD" id="cd06662">
    <property type="entry name" value="SURF1"/>
    <property type="match status" value="1"/>
</dbReference>
<feature type="transmembrane region" description="Helical" evidence="1">
    <location>
        <begin position="174"/>
        <end position="193"/>
    </location>
</feature>
<dbReference type="InterPro" id="IPR002994">
    <property type="entry name" value="Surf1/Shy1"/>
</dbReference>
<keyword evidence="1" id="KW-1133">Transmembrane helix</keyword>
<dbReference type="Pfam" id="PF02104">
    <property type="entry name" value="SURF1"/>
    <property type="match status" value="1"/>
</dbReference>
<comment type="similarity">
    <text evidence="1">Belongs to the SURF1 family.</text>
</comment>
<keyword evidence="1" id="KW-0472">Membrane</keyword>
<name>A0A7X5Y3U5_9SPHN</name>
<evidence type="ECO:0000313" key="2">
    <source>
        <dbReference type="EMBL" id="NJC04666.1"/>
    </source>
</evidence>
<comment type="caution">
    <text evidence="2">The sequence shown here is derived from an EMBL/GenBank/DDBJ whole genome shotgun (WGS) entry which is preliminary data.</text>
</comment>
<keyword evidence="3" id="KW-1185">Reference proteome</keyword>
<organism evidence="2 3">
    <name type="scientific">Sphingomonas kaistensis</name>
    <dbReference type="NCBI Taxonomy" id="298708"/>
    <lineage>
        <taxon>Bacteria</taxon>
        <taxon>Pseudomonadati</taxon>
        <taxon>Pseudomonadota</taxon>
        <taxon>Alphaproteobacteria</taxon>
        <taxon>Sphingomonadales</taxon>
        <taxon>Sphingomonadaceae</taxon>
        <taxon>Sphingomonas</taxon>
    </lineage>
</organism>
<keyword evidence="1" id="KW-0812">Transmembrane</keyword>
<comment type="subcellular location">
    <subcellularLocation>
        <location evidence="1">Cell membrane</location>
        <topology evidence="1">Multi-pass membrane protein</topology>
    </subcellularLocation>
</comment>
<accession>A0A7X5Y3U5</accession>
<reference evidence="2 3" key="1">
    <citation type="submission" date="2020-03" db="EMBL/GenBank/DDBJ databases">
        <title>Genomic Encyclopedia of Type Strains, Phase IV (KMG-IV): sequencing the most valuable type-strain genomes for metagenomic binning, comparative biology and taxonomic classification.</title>
        <authorList>
            <person name="Goeker M."/>
        </authorList>
    </citation>
    <scope>NUCLEOTIDE SEQUENCE [LARGE SCALE GENOMIC DNA]</scope>
    <source>
        <strain evidence="2 3">DSM 16846</strain>
    </source>
</reference>
<dbReference type="RefSeq" id="WP_168067454.1">
    <property type="nucleotide sequence ID" value="NZ_JAATJC010000001.1"/>
</dbReference>